<evidence type="ECO:0000313" key="6">
    <source>
        <dbReference type="EMBL" id="PZD74249.1"/>
    </source>
</evidence>
<dbReference type="InterPro" id="IPR000847">
    <property type="entry name" value="LysR_HTH_N"/>
</dbReference>
<name>A0A2W1JLT1_9CYAN</name>
<gene>
    <name evidence="6" type="primary">dmlR_2</name>
    <name evidence="6" type="ORF">C1752_01486</name>
</gene>
<reference evidence="6 7" key="1">
    <citation type="journal article" date="2018" name="Sci. Rep.">
        <title>A novel species of the marine cyanobacterium Acaryochloris with a unique pigment content and lifestyle.</title>
        <authorList>
            <person name="Partensky F."/>
            <person name="Six C."/>
            <person name="Ratin M."/>
            <person name="Garczarek L."/>
            <person name="Vaulot D."/>
            <person name="Probert I."/>
            <person name="Calteau A."/>
            <person name="Gourvil P."/>
            <person name="Marie D."/>
            <person name="Grebert T."/>
            <person name="Bouchier C."/>
            <person name="Le Panse S."/>
            <person name="Gachenot M."/>
            <person name="Rodriguez F."/>
            <person name="Garrido J.L."/>
        </authorList>
    </citation>
    <scope>NUCLEOTIDE SEQUENCE [LARGE SCALE GENOMIC DNA]</scope>
    <source>
        <strain evidence="6 7">RCC1774</strain>
    </source>
</reference>
<sequence length="294" mass="33183">MHSLQQLFIQVVEAGSFKKAAEQMHMEPSSLSRKIAALEKHLHVKLLHRSTRHTRPTELGQQYYEGLRRLLDDEIALEDEITSGVKRLKGTLRVSAPVDFGAEFVVPVVHEILKSAPELSVELLLGSHFINLVEQNIDVAVRIGEASKSNLLAKKIGEVSRVLVASHDYLKRYGTPNTPDDLVNHNFILYSPIQARSDIEFADGNKYPYSKIRSNITVNSVNAIRTLVKDGLGIHLGPAWVFKEALENGDVYKVLSKYNLKSFPIHAVYSARAYLPKKTEEFIQQLSRYIERSI</sequence>
<protein>
    <submittedName>
        <fullName evidence="6">HTH-type transcriptional regulator DmlR</fullName>
    </submittedName>
</protein>
<evidence type="ECO:0000256" key="3">
    <source>
        <dbReference type="ARBA" id="ARBA00023125"/>
    </source>
</evidence>
<dbReference type="InterPro" id="IPR036388">
    <property type="entry name" value="WH-like_DNA-bd_sf"/>
</dbReference>
<dbReference type="Pfam" id="PF03466">
    <property type="entry name" value="LysR_substrate"/>
    <property type="match status" value="1"/>
</dbReference>
<evidence type="ECO:0000259" key="5">
    <source>
        <dbReference type="PROSITE" id="PS50931"/>
    </source>
</evidence>
<dbReference type="InterPro" id="IPR005119">
    <property type="entry name" value="LysR_subst-bd"/>
</dbReference>
<dbReference type="SUPFAM" id="SSF46785">
    <property type="entry name" value="Winged helix' DNA-binding domain"/>
    <property type="match status" value="1"/>
</dbReference>
<keyword evidence="7" id="KW-1185">Reference proteome</keyword>
<dbReference type="InterPro" id="IPR058163">
    <property type="entry name" value="LysR-type_TF_proteobact-type"/>
</dbReference>
<dbReference type="CDD" id="cd08422">
    <property type="entry name" value="PBP2_CrgA_like"/>
    <property type="match status" value="1"/>
</dbReference>
<feature type="domain" description="HTH lysR-type" evidence="5">
    <location>
        <begin position="1"/>
        <end position="57"/>
    </location>
</feature>
<dbReference type="PANTHER" id="PTHR30537">
    <property type="entry name" value="HTH-TYPE TRANSCRIPTIONAL REGULATOR"/>
    <property type="match status" value="1"/>
</dbReference>
<evidence type="ECO:0000256" key="4">
    <source>
        <dbReference type="ARBA" id="ARBA00023163"/>
    </source>
</evidence>
<comment type="caution">
    <text evidence="6">The sequence shown here is derived from an EMBL/GenBank/DDBJ whole genome shotgun (WGS) entry which is preliminary data.</text>
</comment>
<dbReference type="SUPFAM" id="SSF53850">
    <property type="entry name" value="Periplasmic binding protein-like II"/>
    <property type="match status" value="1"/>
</dbReference>
<dbReference type="GO" id="GO:0003700">
    <property type="term" value="F:DNA-binding transcription factor activity"/>
    <property type="evidence" value="ECO:0007669"/>
    <property type="project" value="InterPro"/>
</dbReference>
<keyword evidence="4" id="KW-0804">Transcription</keyword>
<dbReference type="PANTHER" id="PTHR30537:SF5">
    <property type="entry name" value="HTH-TYPE TRANSCRIPTIONAL ACTIVATOR TTDR-RELATED"/>
    <property type="match status" value="1"/>
</dbReference>
<dbReference type="GO" id="GO:0003677">
    <property type="term" value="F:DNA binding"/>
    <property type="evidence" value="ECO:0007669"/>
    <property type="project" value="UniProtKB-KW"/>
</dbReference>
<dbReference type="Gene3D" id="1.10.10.10">
    <property type="entry name" value="Winged helix-like DNA-binding domain superfamily/Winged helix DNA-binding domain"/>
    <property type="match status" value="1"/>
</dbReference>
<proteinExistence type="inferred from homology"/>
<dbReference type="RefSeq" id="WP_110985438.1">
    <property type="nucleotide sequence ID" value="NZ_CAWNWM010000003.1"/>
</dbReference>
<dbReference type="Pfam" id="PF00126">
    <property type="entry name" value="HTH_1"/>
    <property type="match status" value="1"/>
</dbReference>
<keyword evidence="3" id="KW-0238">DNA-binding</keyword>
<evidence type="ECO:0000256" key="1">
    <source>
        <dbReference type="ARBA" id="ARBA00009437"/>
    </source>
</evidence>
<dbReference type="AlphaFoldDB" id="A0A2W1JLT1"/>
<accession>A0A2W1JLT1</accession>
<keyword evidence="2" id="KW-0805">Transcription regulation</keyword>
<dbReference type="Proteomes" id="UP000248857">
    <property type="component" value="Unassembled WGS sequence"/>
</dbReference>
<organism evidence="6 7">
    <name type="scientific">Acaryochloris thomasi RCC1774</name>
    <dbReference type="NCBI Taxonomy" id="1764569"/>
    <lineage>
        <taxon>Bacteria</taxon>
        <taxon>Bacillati</taxon>
        <taxon>Cyanobacteriota</taxon>
        <taxon>Cyanophyceae</taxon>
        <taxon>Acaryochloridales</taxon>
        <taxon>Acaryochloridaceae</taxon>
        <taxon>Acaryochloris</taxon>
        <taxon>Acaryochloris thomasi</taxon>
    </lineage>
</organism>
<dbReference type="EMBL" id="PQWO01000003">
    <property type="protein sequence ID" value="PZD74249.1"/>
    <property type="molecule type" value="Genomic_DNA"/>
</dbReference>
<dbReference type="PROSITE" id="PS50931">
    <property type="entry name" value="HTH_LYSR"/>
    <property type="match status" value="1"/>
</dbReference>
<dbReference type="OrthoDB" id="9786526at2"/>
<dbReference type="FunFam" id="1.10.10.10:FF:000001">
    <property type="entry name" value="LysR family transcriptional regulator"/>
    <property type="match status" value="1"/>
</dbReference>
<dbReference type="InterPro" id="IPR036390">
    <property type="entry name" value="WH_DNA-bd_sf"/>
</dbReference>
<evidence type="ECO:0000313" key="7">
    <source>
        <dbReference type="Proteomes" id="UP000248857"/>
    </source>
</evidence>
<comment type="similarity">
    <text evidence="1">Belongs to the LysR transcriptional regulatory family.</text>
</comment>
<dbReference type="Gene3D" id="3.40.190.290">
    <property type="match status" value="1"/>
</dbReference>
<evidence type="ECO:0000256" key="2">
    <source>
        <dbReference type="ARBA" id="ARBA00023015"/>
    </source>
</evidence>